<dbReference type="KEGG" id="dfa:DFA_04965"/>
<sequence length="298" mass="32892">MNILLSTLLVVLFASICASSTLLADSNYGASVWNNTIDLGLINAGGLVKIKLANIAIPYPITTSSPVLLIEAMHVVLINQTSQQPINRDAVIMSNLQVFTQGDLVLPIMTFDTSNFVNPNWFPSGYLLEARDPINLVINLDLLEDTEVSLVYYMNCIVPSTEPNYFPLSLYYSVAPKNSRFSTTGTGGFYTKTFMFNWKWADSAIMSIQGVASPGIQSLILADYNTNQVYCKSVGLYDQSGHLQSMAPCMSNTVLTFRQSQQFKLSALYDNSEALVSVQANMLFYYGLSNETFTATFN</sequence>
<name>F4PMN8_CACFS</name>
<dbReference type="GeneID" id="14874978"/>
<feature type="signal peptide" evidence="1">
    <location>
        <begin position="1"/>
        <end position="18"/>
    </location>
</feature>
<evidence type="ECO:0000313" key="3">
    <source>
        <dbReference type="Proteomes" id="UP000007797"/>
    </source>
</evidence>
<feature type="chain" id="PRO_5003313191" evidence="1">
    <location>
        <begin position="19"/>
        <end position="298"/>
    </location>
</feature>
<accession>F4PMN8</accession>
<dbReference type="Proteomes" id="UP000007797">
    <property type="component" value="Unassembled WGS sequence"/>
</dbReference>
<dbReference type="AlphaFoldDB" id="F4PMN8"/>
<dbReference type="RefSeq" id="XP_004360686.1">
    <property type="nucleotide sequence ID" value="XM_004360629.1"/>
</dbReference>
<keyword evidence="1" id="KW-0732">Signal</keyword>
<gene>
    <name evidence="2" type="ORF">DFA_04965</name>
</gene>
<evidence type="ECO:0000313" key="2">
    <source>
        <dbReference type="EMBL" id="EGG22835.1"/>
    </source>
</evidence>
<proteinExistence type="predicted"/>
<protein>
    <submittedName>
        <fullName evidence="2">Uncharacterized protein</fullName>
    </submittedName>
</protein>
<dbReference type="EMBL" id="GL883008">
    <property type="protein sequence ID" value="EGG22835.1"/>
    <property type="molecule type" value="Genomic_DNA"/>
</dbReference>
<organism evidence="2 3">
    <name type="scientific">Cavenderia fasciculata</name>
    <name type="common">Slime mold</name>
    <name type="synonym">Dictyostelium fasciculatum</name>
    <dbReference type="NCBI Taxonomy" id="261658"/>
    <lineage>
        <taxon>Eukaryota</taxon>
        <taxon>Amoebozoa</taxon>
        <taxon>Evosea</taxon>
        <taxon>Eumycetozoa</taxon>
        <taxon>Dictyostelia</taxon>
        <taxon>Acytosteliales</taxon>
        <taxon>Cavenderiaceae</taxon>
        <taxon>Cavenderia</taxon>
    </lineage>
</organism>
<evidence type="ECO:0000256" key="1">
    <source>
        <dbReference type="SAM" id="SignalP"/>
    </source>
</evidence>
<keyword evidence="3" id="KW-1185">Reference proteome</keyword>
<reference evidence="3" key="1">
    <citation type="journal article" date="2011" name="Genome Res.">
        <title>Phylogeny-wide analysis of social amoeba genomes highlights ancient origins for complex intercellular communication.</title>
        <authorList>
            <person name="Heidel A.J."/>
            <person name="Lawal H.M."/>
            <person name="Felder M."/>
            <person name="Schilde C."/>
            <person name="Helps N.R."/>
            <person name="Tunggal B."/>
            <person name="Rivero F."/>
            <person name="John U."/>
            <person name="Schleicher M."/>
            <person name="Eichinger L."/>
            <person name="Platzer M."/>
            <person name="Noegel A.A."/>
            <person name="Schaap P."/>
            <person name="Gloeckner G."/>
        </authorList>
    </citation>
    <scope>NUCLEOTIDE SEQUENCE [LARGE SCALE GENOMIC DNA]</scope>
    <source>
        <strain evidence="3">SH3</strain>
    </source>
</reference>